<organism evidence="7 8">
    <name type="scientific">Desulfobaculum xiamenense</name>
    <dbReference type="NCBI Taxonomy" id="995050"/>
    <lineage>
        <taxon>Bacteria</taxon>
        <taxon>Pseudomonadati</taxon>
        <taxon>Thermodesulfobacteriota</taxon>
        <taxon>Desulfovibrionia</taxon>
        <taxon>Desulfovibrionales</taxon>
        <taxon>Desulfovibrionaceae</taxon>
        <taxon>Desulfobaculum</taxon>
    </lineage>
</organism>
<dbReference type="InterPro" id="IPR021731">
    <property type="entry name" value="AMIN_dom"/>
</dbReference>
<proteinExistence type="predicted"/>
<evidence type="ECO:0000256" key="3">
    <source>
        <dbReference type="ARBA" id="ARBA00022801"/>
    </source>
</evidence>
<dbReference type="Gene3D" id="1.25.40.10">
    <property type="entry name" value="Tetratricopeptide repeat domain"/>
    <property type="match status" value="2"/>
</dbReference>
<feature type="compositionally biased region" description="Low complexity" evidence="4">
    <location>
        <begin position="201"/>
        <end position="213"/>
    </location>
</feature>
<dbReference type="InterPro" id="IPR011990">
    <property type="entry name" value="TPR-like_helical_dom_sf"/>
</dbReference>
<dbReference type="RefSeq" id="WP_167942154.1">
    <property type="nucleotide sequence ID" value="NZ_JAATJA010000003.1"/>
</dbReference>
<dbReference type="AlphaFoldDB" id="A0A846QPG5"/>
<gene>
    <name evidence="7" type="ORF">GGQ74_002761</name>
</gene>
<dbReference type="InterPro" id="IPR050695">
    <property type="entry name" value="N-acetylmuramoyl_amidase_3"/>
</dbReference>
<evidence type="ECO:0000256" key="5">
    <source>
        <dbReference type="SAM" id="SignalP"/>
    </source>
</evidence>
<dbReference type="PANTHER" id="PTHR30404:SF0">
    <property type="entry name" value="N-ACETYLMURAMOYL-L-ALANINE AMIDASE AMIC"/>
    <property type="match status" value="1"/>
</dbReference>
<keyword evidence="5" id="KW-0732">Signal</keyword>
<dbReference type="EC" id="3.5.1.28" evidence="2"/>
<feature type="region of interest" description="Disordered" evidence="4">
    <location>
        <begin position="362"/>
        <end position="388"/>
    </location>
</feature>
<feature type="compositionally biased region" description="Low complexity" evidence="4">
    <location>
        <begin position="362"/>
        <end position="382"/>
    </location>
</feature>
<keyword evidence="3 7" id="KW-0378">Hydrolase</keyword>
<evidence type="ECO:0000313" key="8">
    <source>
        <dbReference type="Proteomes" id="UP000580856"/>
    </source>
</evidence>
<evidence type="ECO:0000256" key="4">
    <source>
        <dbReference type="SAM" id="MobiDB-lite"/>
    </source>
</evidence>
<evidence type="ECO:0000259" key="6">
    <source>
        <dbReference type="SMART" id="SM00646"/>
    </source>
</evidence>
<reference evidence="7 8" key="1">
    <citation type="submission" date="2020-03" db="EMBL/GenBank/DDBJ databases">
        <title>Genomic Encyclopedia of Type Strains, Phase IV (KMG-IV): sequencing the most valuable type-strain genomes for metagenomic binning, comparative biology and taxonomic classification.</title>
        <authorList>
            <person name="Goeker M."/>
        </authorList>
    </citation>
    <scope>NUCLEOTIDE SEQUENCE [LARGE SCALE GENOMIC DNA]</scope>
    <source>
        <strain evidence="7 8">DSM 24233</strain>
    </source>
</reference>
<dbReference type="EMBL" id="JAATJA010000003">
    <property type="protein sequence ID" value="NJB69067.1"/>
    <property type="molecule type" value="Genomic_DNA"/>
</dbReference>
<keyword evidence="8" id="KW-1185">Reference proteome</keyword>
<dbReference type="PANTHER" id="PTHR30404">
    <property type="entry name" value="N-ACETYLMURAMOYL-L-ALANINE AMIDASE"/>
    <property type="match status" value="1"/>
</dbReference>
<feature type="chain" id="PRO_5032973719" description="N-acetylmuramoyl-L-alanine amidase" evidence="5">
    <location>
        <begin position="41"/>
        <end position="784"/>
    </location>
</feature>
<dbReference type="Gene3D" id="2.60.40.3500">
    <property type="match status" value="1"/>
</dbReference>
<evidence type="ECO:0000256" key="1">
    <source>
        <dbReference type="ARBA" id="ARBA00001561"/>
    </source>
</evidence>
<feature type="compositionally biased region" description="Basic and acidic residues" evidence="4">
    <location>
        <begin position="521"/>
        <end position="534"/>
    </location>
</feature>
<dbReference type="Proteomes" id="UP000580856">
    <property type="component" value="Unassembled WGS sequence"/>
</dbReference>
<dbReference type="Gene3D" id="3.40.630.40">
    <property type="entry name" value="Zn-dependent exopeptidases"/>
    <property type="match status" value="1"/>
</dbReference>
<dbReference type="SUPFAM" id="SSF53187">
    <property type="entry name" value="Zn-dependent exopeptidases"/>
    <property type="match status" value="1"/>
</dbReference>
<dbReference type="CDD" id="cd02696">
    <property type="entry name" value="MurNAc-LAA"/>
    <property type="match status" value="1"/>
</dbReference>
<dbReference type="Pfam" id="PF11741">
    <property type="entry name" value="AMIN"/>
    <property type="match status" value="1"/>
</dbReference>
<dbReference type="Pfam" id="PF01520">
    <property type="entry name" value="Amidase_3"/>
    <property type="match status" value="1"/>
</dbReference>
<feature type="region of interest" description="Disordered" evidence="4">
    <location>
        <begin position="513"/>
        <end position="534"/>
    </location>
</feature>
<dbReference type="InterPro" id="IPR002508">
    <property type="entry name" value="MurNAc-LAA_cat"/>
</dbReference>
<feature type="region of interest" description="Disordered" evidence="4">
    <location>
        <begin position="187"/>
        <end position="213"/>
    </location>
</feature>
<feature type="domain" description="MurNAc-LAA" evidence="6">
    <location>
        <begin position="622"/>
        <end position="773"/>
    </location>
</feature>
<dbReference type="GO" id="GO:0008745">
    <property type="term" value="F:N-acetylmuramoyl-L-alanine amidase activity"/>
    <property type="evidence" value="ECO:0007669"/>
    <property type="project" value="UniProtKB-EC"/>
</dbReference>
<evidence type="ECO:0000313" key="7">
    <source>
        <dbReference type="EMBL" id="NJB69067.1"/>
    </source>
</evidence>
<comment type="catalytic activity">
    <reaction evidence="1">
        <text>Hydrolyzes the link between N-acetylmuramoyl residues and L-amino acid residues in certain cell-wall glycopeptides.</text>
        <dbReference type="EC" id="3.5.1.28"/>
    </reaction>
</comment>
<dbReference type="SMART" id="SM00646">
    <property type="entry name" value="Ami_3"/>
    <property type="match status" value="1"/>
</dbReference>
<protein>
    <recommendedName>
        <fullName evidence="2">N-acetylmuramoyl-L-alanine amidase</fullName>
        <ecNumber evidence="2">3.5.1.28</ecNumber>
    </recommendedName>
</protein>
<comment type="caution">
    <text evidence="7">The sequence shown here is derived from an EMBL/GenBank/DDBJ whole genome shotgun (WGS) entry which is preliminary data.</text>
</comment>
<evidence type="ECO:0000256" key="2">
    <source>
        <dbReference type="ARBA" id="ARBA00011901"/>
    </source>
</evidence>
<name>A0A846QPG5_9BACT</name>
<dbReference type="GO" id="GO:0030288">
    <property type="term" value="C:outer membrane-bounded periplasmic space"/>
    <property type="evidence" value="ECO:0007669"/>
    <property type="project" value="TreeGrafter"/>
</dbReference>
<dbReference type="GO" id="GO:0009253">
    <property type="term" value="P:peptidoglycan catabolic process"/>
    <property type="evidence" value="ECO:0007669"/>
    <property type="project" value="InterPro"/>
</dbReference>
<accession>A0A846QPG5</accession>
<sequence>MLHVMFATLSSRLGARALGRCVALVLAAALVLSLTGVAHAAGQREAFTDALARFKTVSDSQRLSQRKDMWLDAHARFLRVLNMDPNSPYAPKSLYYMARCHEELALKSWLKSDARRAVDAFQRAANRFPAGHSWVDDCLYRKAALAYGRLGDRAGAEADLKLILRNHAGGDQVAAARKLLAEIRGEGATSKAAPARDEKPAAPAAKVAPAAQKARPVPAKVRADYTAAVERHRALKADSKAGRDAFLRLARTFSELSAVRDAGTYAGRSAYFEGHTYVELGRRSQRKDDFQAAADAYQRAFDLFDPADSWRDDALYRKGHVEFAYLHDEDQAYADLLRVVREFADGDQRAAARRILDEMDSAGATSAPSAPAAAPVAVTPSGTSGGSGGVARLTDVRHSSGDDFTRVVLDIDHEVRFEDHTLPPDPQHAKSHRMFIDLHGTRLAPDLAARVDVKDGILSGVRAGQNDAQTARVVLDFQELNKYHLFTLENPFRIVIDVFGENGAAPSAPTAVAVAQPAPRRTPEPPHKPTAKDKQVAKDVLSQLGMTIQTIMIDAGHGGKDPGALDYETVKSGGKNKRRIRTKEKDVTLRLSRILGAKFEARGYRVLYTRTGDKKVQLEDRAMAANLKKADLFVSLHCNANHDASVRGFETYYLGKARNDIVLRLAAKENNVDPVRISDTQKIVMDLVHSFKIKESQVLAKHVQKNCVSTLRRKYKGVRDHGSRSAPFFVLIGARMPAILVETGYISNPTEAQWLRSDAYLDRVADGIVGGVEAYRKELAQVGP</sequence>
<feature type="signal peptide" evidence="5">
    <location>
        <begin position="1"/>
        <end position="40"/>
    </location>
</feature>